<organism evidence="2 3">
    <name type="scientific">Ruminococcus champanellensis (strain DSM 18848 / JCM 17042 / KCTC 15320 / 18P13)</name>
    <dbReference type="NCBI Taxonomy" id="213810"/>
    <lineage>
        <taxon>Bacteria</taxon>
        <taxon>Bacillati</taxon>
        <taxon>Bacillota</taxon>
        <taxon>Clostridia</taxon>
        <taxon>Eubacteriales</taxon>
        <taxon>Oscillospiraceae</taxon>
        <taxon>Ruminococcus</taxon>
    </lineage>
</organism>
<dbReference type="RefSeq" id="WP_015559061.1">
    <property type="nucleotide sequence ID" value="NC_021039.1"/>
</dbReference>
<dbReference type="KEGG" id="rch:RUM_21370"/>
<proteinExistence type="predicted"/>
<evidence type="ECO:0000256" key="1">
    <source>
        <dbReference type="SAM" id="Coils"/>
    </source>
</evidence>
<feature type="coiled-coil region" evidence="1">
    <location>
        <begin position="16"/>
        <end position="54"/>
    </location>
</feature>
<dbReference type="EMBL" id="FP929052">
    <property type="protein sequence ID" value="CBL18155.1"/>
    <property type="molecule type" value="Genomic_DNA"/>
</dbReference>
<dbReference type="Gene3D" id="1.20.5.2950">
    <property type="match status" value="1"/>
</dbReference>
<accession>D4LEW0</accession>
<evidence type="ECO:0000313" key="2">
    <source>
        <dbReference type="EMBL" id="CBL18155.1"/>
    </source>
</evidence>
<sequence>MENIVTRIIEIDREANEKLAQSKQQQQQLLADARAEAQQQEEELEKRADNRISQVELYHEGEYRRISQELSEKFDAAVTALNKSFEERHEQIETEIFNRIVGE</sequence>
<name>D4LEW0_RUMC1</name>
<reference evidence="2" key="1">
    <citation type="submission" date="2010-03" db="EMBL/GenBank/DDBJ databases">
        <title>The genome sequence of Ruminococcus sp. 18P13.</title>
        <authorList>
            <consortium name="metaHIT consortium -- http://www.metahit.eu/"/>
            <person name="Pajon A."/>
            <person name="Turner K."/>
            <person name="Parkhill J."/>
            <person name="Bernalier A."/>
        </authorList>
    </citation>
    <scope>NUCLEOTIDE SEQUENCE [LARGE SCALE GENOMIC DNA]</scope>
    <source>
        <strain evidence="2">Type strain: 18P13</strain>
    </source>
</reference>
<gene>
    <name evidence="2" type="ordered locus">RUM_21370</name>
</gene>
<dbReference type="HOGENOM" id="CLU_2261771_0_0_9"/>
<keyword evidence="3" id="KW-1185">Reference proteome</keyword>
<dbReference type="Proteomes" id="UP000007054">
    <property type="component" value="Chromosome"/>
</dbReference>
<dbReference type="BioCyc" id="RCHA213810:RUM_RS10370-MONOMER"/>
<dbReference type="PATRIC" id="fig|213810.4.peg.2025"/>
<protein>
    <submittedName>
        <fullName evidence="2">Vacuolar (H+)-ATPase G subunit</fullName>
    </submittedName>
</protein>
<dbReference type="AlphaFoldDB" id="D4LEW0"/>
<keyword evidence="1" id="KW-0175">Coiled coil</keyword>
<reference evidence="2" key="2">
    <citation type="submission" date="2010-03" db="EMBL/GenBank/DDBJ databases">
        <authorList>
            <person name="Pajon A."/>
        </authorList>
    </citation>
    <scope>NUCLEOTIDE SEQUENCE</scope>
    <source>
        <strain evidence="2">Type strain: 18P13</strain>
    </source>
</reference>
<evidence type="ECO:0000313" key="3">
    <source>
        <dbReference type="Proteomes" id="UP000007054"/>
    </source>
</evidence>
<dbReference type="GeneID" id="83156795"/>